<dbReference type="FunFam" id="3.40.50.970:FF:000001">
    <property type="entry name" value="Pyruvate dehydrogenase E1 beta subunit"/>
    <property type="match status" value="1"/>
</dbReference>
<comment type="cofactor">
    <cofactor evidence="1">
        <name>thiamine diphosphate</name>
        <dbReference type="ChEBI" id="CHEBI:58937"/>
    </cofactor>
</comment>
<dbReference type="PANTHER" id="PTHR42980">
    <property type="entry name" value="2-OXOISOVALERATE DEHYDROGENASE SUBUNIT BETA-RELATED"/>
    <property type="match status" value="1"/>
</dbReference>
<name>A0A7S1PHG7_9EUKA</name>
<dbReference type="InterPro" id="IPR033248">
    <property type="entry name" value="Transketolase_C"/>
</dbReference>
<dbReference type="AlphaFoldDB" id="A0A7S1PHG7"/>
<dbReference type="GO" id="GO:0003863">
    <property type="term" value="F:branched-chain 2-oxo acid dehydrogenase activity"/>
    <property type="evidence" value="ECO:0007669"/>
    <property type="project" value="UniProtKB-EC"/>
</dbReference>
<dbReference type="FunFam" id="3.40.50.920:FF:000001">
    <property type="entry name" value="Pyruvate dehydrogenase E1 beta subunit"/>
    <property type="match status" value="1"/>
</dbReference>
<dbReference type="InterPro" id="IPR029061">
    <property type="entry name" value="THDP-binding"/>
</dbReference>
<dbReference type="InterPro" id="IPR009014">
    <property type="entry name" value="Transketo_C/PFOR_II"/>
</dbReference>
<dbReference type="SMART" id="SM00861">
    <property type="entry name" value="Transket_pyr"/>
    <property type="match status" value="1"/>
</dbReference>
<proteinExistence type="predicted"/>
<feature type="domain" description="Transketolase-like pyrimidine-binding" evidence="5">
    <location>
        <begin position="86"/>
        <end position="261"/>
    </location>
</feature>
<evidence type="ECO:0000256" key="1">
    <source>
        <dbReference type="ARBA" id="ARBA00001964"/>
    </source>
</evidence>
<dbReference type="SUPFAM" id="SSF52922">
    <property type="entry name" value="TK C-terminal domain-like"/>
    <property type="match status" value="1"/>
</dbReference>
<keyword evidence="3" id="KW-0560">Oxidoreductase</keyword>
<protein>
    <recommendedName>
        <fullName evidence="2">3-methyl-2-oxobutanoate dehydrogenase (2-methylpropanoyl-transferring)</fullName>
        <ecNumber evidence="2">1.2.4.4</ecNumber>
    </recommendedName>
</protein>
<evidence type="ECO:0000313" key="6">
    <source>
        <dbReference type="EMBL" id="CAD9084793.1"/>
    </source>
</evidence>
<dbReference type="EMBL" id="HBGD01009804">
    <property type="protein sequence ID" value="CAD9084793.1"/>
    <property type="molecule type" value="Transcribed_RNA"/>
</dbReference>
<dbReference type="Pfam" id="PF02780">
    <property type="entry name" value="Transketolase_C"/>
    <property type="match status" value="1"/>
</dbReference>
<accession>A0A7S1PHG7</accession>
<dbReference type="Gene3D" id="3.40.50.920">
    <property type="match status" value="1"/>
</dbReference>
<dbReference type="Gene3D" id="3.40.50.970">
    <property type="match status" value="1"/>
</dbReference>
<dbReference type="SUPFAM" id="SSF52518">
    <property type="entry name" value="Thiamin diphosphate-binding fold (THDP-binding)"/>
    <property type="match status" value="1"/>
</dbReference>
<dbReference type="GO" id="GO:0007584">
    <property type="term" value="P:response to nutrient"/>
    <property type="evidence" value="ECO:0007669"/>
    <property type="project" value="TreeGrafter"/>
</dbReference>
<dbReference type="InterPro" id="IPR005475">
    <property type="entry name" value="Transketolase-like_Pyr-bd"/>
</dbReference>
<dbReference type="Pfam" id="PF02779">
    <property type="entry name" value="Transket_pyr"/>
    <property type="match status" value="1"/>
</dbReference>
<evidence type="ECO:0000259" key="5">
    <source>
        <dbReference type="SMART" id="SM00861"/>
    </source>
</evidence>
<evidence type="ECO:0000256" key="3">
    <source>
        <dbReference type="ARBA" id="ARBA00023002"/>
    </source>
</evidence>
<dbReference type="PANTHER" id="PTHR42980:SF1">
    <property type="entry name" value="2-OXOISOVALERATE DEHYDROGENASE SUBUNIT BETA, MITOCHONDRIAL"/>
    <property type="match status" value="1"/>
</dbReference>
<reference evidence="6" key="1">
    <citation type="submission" date="2021-01" db="EMBL/GenBank/DDBJ databases">
        <authorList>
            <person name="Corre E."/>
            <person name="Pelletier E."/>
            <person name="Niang G."/>
            <person name="Scheremetjew M."/>
            <person name="Finn R."/>
            <person name="Kale V."/>
            <person name="Holt S."/>
            <person name="Cochrane G."/>
            <person name="Meng A."/>
            <person name="Brown T."/>
            <person name="Cohen L."/>
        </authorList>
    </citation>
    <scope>NUCLEOTIDE SEQUENCE</scope>
    <source>
        <strain evidence="6">WS</strain>
    </source>
</reference>
<organism evidence="6">
    <name type="scientific">Percolomonas cosmopolitus</name>
    <dbReference type="NCBI Taxonomy" id="63605"/>
    <lineage>
        <taxon>Eukaryota</taxon>
        <taxon>Discoba</taxon>
        <taxon>Heterolobosea</taxon>
        <taxon>Tetramitia</taxon>
        <taxon>Eutetramitia</taxon>
        <taxon>Percolomonadidae</taxon>
        <taxon>Percolomonas</taxon>
    </lineage>
</organism>
<dbReference type="EC" id="1.2.4.4" evidence="2"/>
<dbReference type="GO" id="GO:0009083">
    <property type="term" value="P:branched-chain amino acid catabolic process"/>
    <property type="evidence" value="ECO:0007669"/>
    <property type="project" value="TreeGrafter"/>
</dbReference>
<evidence type="ECO:0000256" key="2">
    <source>
        <dbReference type="ARBA" id="ARBA00012277"/>
    </source>
</evidence>
<sequence>MFRPQALRKSVQFGCQSVVLRSLPLRANASTFTRQAGLSRVDHTSGSIELDQHKIDFSKFKNYKPGEYIYKNSEINMDNFQNVEKMNLCTAVNSAMHNAMEEDETAMVFGEDVAFGGVFRCTVGLREKFGEERCFNTPLCEQGIAGFGIGVASMGHTAIAEFQFADYIFPAFDQIVNEAAKYRYRSGGLYDVGSLTMRSPCSAVGHGGHYHSQSVESYFAHTPGLRVVIPRNPVQAKGLLIACIKDKNPCLFFEPKILYRSSVQQVPVDSFELPLGKAEVIKEGTDITLIGWGTQMYVLERVSKMCDEIGISCELIDLRTIMPWDRETVLESVKKTGRCVVTHEAPLSGGFGAEIASIIQERAFLHLEAPVARVCGLDTPFPLVHEKYYLPDALKVFESVKYTINY</sequence>
<gene>
    <name evidence="6" type="ORF">PCOS0759_LOCUS8047</name>
</gene>
<dbReference type="CDD" id="cd07036">
    <property type="entry name" value="TPP_PYR_E1-PDHc-beta_like"/>
    <property type="match status" value="1"/>
</dbReference>
<evidence type="ECO:0000256" key="4">
    <source>
        <dbReference type="ARBA" id="ARBA00051764"/>
    </source>
</evidence>
<comment type="catalytic activity">
    <reaction evidence="4">
        <text>N(6)-[(R)-lipoyl]-L-lysyl-[protein] + 3-methyl-2-oxobutanoate + H(+) = N(6)-[(R)-S(8)-2-methylpropanoyldihydrolipoyl]-L-lysyl-[protein] + CO2</text>
        <dbReference type="Rhea" id="RHEA:13457"/>
        <dbReference type="Rhea" id="RHEA-COMP:10474"/>
        <dbReference type="Rhea" id="RHEA-COMP:10497"/>
        <dbReference type="ChEBI" id="CHEBI:11851"/>
        <dbReference type="ChEBI" id="CHEBI:15378"/>
        <dbReference type="ChEBI" id="CHEBI:16526"/>
        <dbReference type="ChEBI" id="CHEBI:83099"/>
        <dbReference type="ChEBI" id="CHEBI:83142"/>
        <dbReference type="EC" id="1.2.4.4"/>
    </reaction>
    <physiologicalReaction direction="left-to-right" evidence="4">
        <dbReference type="Rhea" id="RHEA:13458"/>
    </physiologicalReaction>
</comment>